<dbReference type="Pfam" id="PF00501">
    <property type="entry name" value="AMP-binding"/>
    <property type="match status" value="1"/>
</dbReference>
<dbReference type="SUPFAM" id="SSF56801">
    <property type="entry name" value="Acetyl-CoA synthetase-like"/>
    <property type="match status" value="1"/>
</dbReference>
<evidence type="ECO:0000313" key="4">
    <source>
        <dbReference type="EMBL" id="WTO82983.1"/>
    </source>
</evidence>
<keyword evidence="1" id="KW-0547">Nucleotide-binding</keyword>
<gene>
    <name evidence="4" type="ORF">OHU27_11315</name>
</gene>
<accession>A0ABZ1ISX7</accession>
<dbReference type="InterPro" id="IPR020845">
    <property type="entry name" value="AMP-binding_CS"/>
</dbReference>
<keyword evidence="4" id="KW-0436">Ligase</keyword>
<evidence type="ECO:0000313" key="5">
    <source>
        <dbReference type="Proteomes" id="UP001622690"/>
    </source>
</evidence>
<keyword evidence="5" id="KW-1185">Reference proteome</keyword>
<dbReference type="RefSeq" id="WP_366896967.1">
    <property type="nucleotide sequence ID" value="NZ_CP108125.1"/>
</dbReference>
<proteinExistence type="predicted"/>
<dbReference type="Pfam" id="PF23562">
    <property type="entry name" value="AMP-binding_C_3"/>
    <property type="match status" value="1"/>
</dbReference>
<dbReference type="PANTHER" id="PTHR43272">
    <property type="entry name" value="LONG-CHAIN-FATTY-ACID--COA LIGASE"/>
    <property type="match status" value="1"/>
</dbReference>
<sequence length="624" mass="67229">MSDTQTLIENRPPSVATLFLERVAATPDAEAYRYPTPPASGEGPDDWKSLTWAQAAERVHAIAAGLIELGVQPEQRVALASSTRIEWILADLGIMCAGAATTTVYPQTNAEESAFILADSESRVLIAEDAAQVAKAREKRAELPQLLQVVVVDPAGVETDDWVIALSELEARGAARLEKEPGLIKQRVGAITKDQLATLIYTSGTTGRPKGVRLPHDNWSYMAKAIAATGLVGGDDVQYLWLPLAHVFGKVLTSGQIEVGHVTAVDGRVDKIIENLPIVQPTYMAAVPRIFEKVYNGVAAKAKAGGGAKYKIFQWAAGVAREYAKVTQDNFRRTGTATAPAGLRTKHAVADKLVYAKIREAFGGNLRACVSGSAALAPEIGYFFSGAGIHILEGYGLTESSAASFVNPGEAYRTGTVGKPLPGTEVRIAEDGEILLRGPGIMQGYHGLPEKTAEVLEADGWFHTGDIGELSPDGYLRITDRKKDLIKTSGGKYIAPAEVEGQFKAVCPYVSNILVHGADRNFCTALIALDEVALQPWAEENGLAGKSYAEIVAAPETVAMVDAYVQQLNAGLQKWQTIKKFRLLPRDLDVEHGEITPSLKLKRPVVEREYKDLIEEMYAGTREA</sequence>
<feature type="domain" description="AMP-dependent synthetase/ligase" evidence="3">
    <location>
        <begin position="21"/>
        <end position="446"/>
    </location>
</feature>
<dbReference type="PROSITE" id="PS00455">
    <property type="entry name" value="AMP_BINDING"/>
    <property type="match status" value="1"/>
</dbReference>
<reference evidence="4 5" key="1">
    <citation type="submission" date="2022-10" db="EMBL/GenBank/DDBJ databases">
        <title>The complete genomes of actinobacterial strains from the NBC collection.</title>
        <authorList>
            <person name="Joergensen T.S."/>
            <person name="Alvarez Arevalo M."/>
            <person name="Sterndorff E.B."/>
            <person name="Faurdal D."/>
            <person name="Vuksanovic O."/>
            <person name="Mourched A.-S."/>
            <person name="Charusanti P."/>
            <person name="Shaw S."/>
            <person name="Blin K."/>
            <person name="Weber T."/>
        </authorList>
    </citation>
    <scope>NUCLEOTIDE SEQUENCE [LARGE SCALE GENOMIC DNA]</scope>
    <source>
        <strain evidence="4 5">NBC_00206</strain>
    </source>
</reference>
<evidence type="ECO:0000259" key="3">
    <source>
        <dbReference type="Pfam" id="PF00501"/>
    </source>
</evidence>
<keyword evidence="2" id="KW-0067">ATP-binding</keyword>
<dbReference type="PANTHER" id="PTHR43272:SF33">
    <property type="entry name" value="AMP-BINDING DOMAIN-CONTAINING PROTEIN-RELATED"/>
    <property type="match status" value="1"/>
</dbReference>
<dbReference type="GO" id="GO:0016874">
    <property type="term" value="F:ligase activity"/>
    <property type="evidence" value="ECO:0007669"/>
    <property type="project" value="UniProtKB-KW"/>
</dbReference>
<dbReference type="InterPro" id="IPR042099">
    <property type="entry name" value="ANL_N_sf"/>
</dbReference>
<dbReference type="EMBL" id="CP108125">
    <property type="protein sequence ID" value="WTO82983.1"/>
    <property type="molecule type" value="Genomic_DNA"/>
</dbReference>
<evidence type="ECO:0000256" key="1">
    <source>
        <dbReference type="ARBA" id="ARBA00022741"/>
    </source>
</evidence>
<organism evidence="4 5">
    <name type="scientific">Streptomyces nigra</name>
    <dbReference type="NCBI Taxonomy" id="1827580"/>
    <lineage>
        <taxon>Bacteria</taxon>
        <taxon>Bacillati</taxon>
        <taxon>Actinomycetota</taxon>
        <taxon>Actinomycetes</taxon>
        <taxon>Kitasatosporales</taxon>
        <taxon>Streptomycetaceae</taxon>
        <taxon>Streptomyces</taxon>
    </lineage>
</organism>
<evidence type="ECO:0000256" key="2">
    <source>
        <dbReference type="ARBA" id="ARBA00022840"/>
    </source>
</evidence>
<dbReference type="InterPro" id="IPR000873">
    <property type="entry name" value="AMP-dep_synth/lig_dom"/>
</dbReference>
<name>A0ABZ1ISX7_9ACTN</name>
<dbReference type="Gene3D" id="3.40.50.12780">
    <property type="entry name" value="N-terminal domain of ligase-like"/>
    <property type="match status" value="1"/>
</dbReference>
<dbReference type="Proteomes" id="UP001622690">
    <property type="component" value="Chromosome"/>
</dbReference>
<dbReference type="CDD" id="cd05907">
    <property type="entry name" value="VL_LC_FACS_like"/>
    <property type="match status" value="1"/>
</dbReference>
<protein>
    <submittedName>
        <fullName evidence="4">Long-chain fatty acid--CoA ligase</fullName>
    </submittedName>
</protein>